<dbReference type="OrthoDB" id="4393585at2759"/>
<dbReference type="RefSeq" id="XP_025428478.1">
    <property type="nucleotide sequence ID" value="XM_025575667.1"/>
</dbReference>
<name>A0A318Z5V6_9EURO</name>
<proteinExistence type="predicted"/>
<dbReference type="EMBL" id="KZ821251">
    <property type="protein sequence ID" value="PYH42496.1"/>
    <property type="molecule type" value="Genomic_DNA"/>
</dbReference>
<protein>
    <submittedName>
        <fullName evidence="1">Uncharacterized protein</fullName>
    </submittedName>
</protein>
<organism evidence="1 2">
    <name type="scientific">Aspergillus saccharolyticus JOP 1030-1</name>
    <dbReference type="NCBI Taxonomy" id="1450539"/>
    <lineage>
        <taxon>Eukaryota</taxon>
        <taxon>Fungi</taxon>
        <taxon>Dikarya</taxon>
        <taxon>Ascomycota</taxon>
        <taxon>Pezizomycotina</taxon>
        <taxon>Eurotiomycetes</taxon>
        <taxon>Eurotiomycetidae</taxon>
        <taxon>Eurotiales</taxon>
        <taxon>Aspergillaceae</taxon>
        <taxon>Aspergillus</taxon>
        <taxon>Aspergillus subgen. Circumdati</taxon>
    </lineage>
</organism>
<gene>
    <name evidence="1" type="ORF">BP01DRAFT_359385</name>
</gene>
<dbReference type="GeneID" id="37076895"/>
<sequence>MHRIEPSQDPLYASGGKGCMRYLFCHGGHSRLPLPEEASVEARVLVFNEHGKIILDHSGDEPTSRFCFTDRALTSVDDRQDVFVPARPFVETLLKNVSIPTLLFAEIPRHQVLPDDTEQISQVLYVVLITLGRTNLPQATFQDYEYLKVMLHAFVPHFTVAISRISDAYLPGDARNVCQEVASLMMTSASAAEETTQALRSFLALYAKRYLHETLAEEEILRRCLLHMLKMPFEMESSVRYGLIVN</sequence>
<keyword evidence="2" id="KW-1185">Reference proteome</keyword>
<dbReference type="AlphaFoldDB" id="A0A318Z5V6"/>
<evidence type="ECO:0000313" key="1">
    <source>
        <dbReference type="EMBL" id="PYH42496.1"/>
    </source>
</evidence>
<accession>A0A318Z5V6</accession>
<reference evidence="1 2" key="1">
    <citation type="submission" date="2016-12" db="EMBL/GenBank/DDBJ databases">
        <title>The genomes of Aspergillus section Nigri reveals drivers in fungal speciation.</title>
        <authorList>
            <consortium name="DOE Joint Genome Institute"/>
            <person name="Vesth T.C."/>
            <person name="Nybo J."/>
            <person name="Theobald S."/>
            <person name="Brandl J."/>
            <person name="Frisvad J.C."/>
            <person name="Nielsen K.F."/>
            <person name="Lyhne E.K."/>
            <person name="Kogle M.E."/>
            <person name="Kuo A."/>
            <person name="Riley R."/>
            <person name="Clum A."/>
            <person name="Nolan M."/>
            <person name="Lipzen A."/>
            <person name="Salamov A."/>
            <person name="Henrissat B."/>
            <person name="Wiebenga A."/>
            <person name="De Vries R.P."/>
            <person name="Grigoriev I.V."/>
            <person name="Mortensen U.H."/>
            <person name="Andersen M.R."/>
            <person name="Baker S.E."/>
        </authorList>
    </citation>
    <scope>NUCLEOTIDE SEQUENCE [LARGE SCALE GENOMIC DNA]</scope>
    <source>
        <strain evidence="1 2">JOP 1030-1</strain>
    </source>
</reference>
<evidence type="ECO:0000313" key="2">
    <source>
        <dbReference type="Proteomes" id="UP000248349"/>
    </source>
</evidence>
<dbReference type="Proteomes" id="UP000248349">
    <property type="component" value="Unassembled WGS sequence"/>
</dbReference>